<keyword evidence="3" id="KW-1185">Reference proteome</keyword>
<dbReference type="EMBL" id="BNAO01000005">
    <property type="protein sequence ID" value="GHG71868.1"/>
    <property type="molecule type" value="Genomic_DNA"/>
</dbReference>
<dbReference type="Proteomes" id="UP000659697">
    <property type="component" value="Unassembled WGS sequence"/>
</dbReference>
<evidence type="ECO:0000256" key="1">
    <source>
        <dbReference type="SAM" id="Phobius"/>
    </source>
</evidence>
<evidence type="ECO:0000313" key="2">
    <source>
        <dbReference type="EMBL" id="GHG71868.1"/>
    </source>
</evidence>
<protein>
    <submittedName>
        <fullName evidence="2">Uncharacterized protein</fullName>
    </submittedName>
</protein>
<gene>
    <name evidence="2" type="ORF">GCM10010919_23690</name>
</gene>
<comment type="caution">
    <text evidence="2">The sequence shown here is derived from an EMBL/GenBank/DDBJ whole genome shotgun (WGS) entry which is preliminary data.</text>
</comment>
<name>A0ABQ3KZV3_9ALTE</name>
<keyword evidence="1" id="KW-0472">Membrane</keyword>
<dbReference type="RefSeq" id="WP_189433212.1">
    <property type="nucleotide sequence ID" value="NZ_BNAO01000005.1"/>
</dbReference>
<evidence type="ECO:0000313" key="3">
    <source>
        <dbReference type="Proteomes" id="UP000659697"/>
    </source>
</evidence>
<sequence length="80" mass="9032">MKAEKTERLDREKTLKEITAMASKTTASQATATQKTKVKVASRTVVKKRKGEDFWINISVVLFISLCLLFLGWEALLKMA</sequence>
<organism evidence="2 3">
    <name type="scientific">Alishewanella longhuensis</name>
    <dbReference type="NCBI Taxonomy" id="1091037"/>
    <lineage>
        <taxon>Bacteria</taxon>
        <taxon>Pseudomonadati</taxon>
        <taxon>Pseudomonadota</taxon>
        <taxon>Gammaproteobacteria</taxon>
        <taxon>Alteromonadales</taxon>
        <taxon>Alteromonadaceae</taxon>
        <taxon>Alishewanella</taxon>
    </lineage>
</organism>
<keyword evidence="1" id="KW-1133">Transmembrane helix</keyword>
<reference evidence="3" key="1">
    <citation type="journal article" date="2019" name="Int. J. Syst. Evol. Microbiol.">
        <title>The Global Catalogue of Microorganisms (GCM) 10K type strain sequencing project: providing services to taxonomists for standard genome sequencing and annotation.</title>
        <authorList>
            <consortium name="The Broad Institute Genomics Platform"/>
            <consortium name="The Broad Institute Genome Sequencing Center for Infectious Disease"/>
            <person name="Wu L."/>
            <person name="Ma J."/>
        </authorList>
    </citation>
    <scope>NUCLEOTIDE SEQUENCE [LARGE SCALE GENOMIC DNA]</scope>
    <source>
        <strain evidence="3">CGMCC 1.7003</strain>
    </source>
</reference>
<feature type="transmembrane region" description="Helical" evidence="1">
    <location>
        <begin position="54"/>
        <end position="73"/>
    </location>
</feature>
<proteinExistence type="predicted"/>
<keyword evidence="1" id="KW-0812">Transmembrane</keyword>
<accession>A0ABQ3KZV3</accession>